<feature type="transmembrane region" description="Helical" evidence="1">
    <location>
        <begin position="164"/>
        <end position="185"/>
    </location>
</feature>
<dbReference type="Pfam" id="PF24800">
    <property type="entry name" value="DUF7702"/>
    <property type="match status" value="1"/>
</dbReference>
<dbReference type="PANTHER" id="PTHR42109:SF2">
    <property type="entry name" value="INTEGRAL MEMBRANE PROTEIN"/>
    <property type="match status" value="1"/>
</dbReference>
<reference evidence="3 4" key="1">
    <citation type="submission" date="2016-12" db="EMBL/GenBank/DDBJ databases">
        <title>The genomes of Aspergillus section Nigri reveals drivers in fungal speciation.</title>
        <authorList>
            <consortium name="DOE Joint Genome Institute"/>
            <person name="Vesth T.C."/>
            <person name="Nybo J."/>
            <person name="Theobald S."/>
            <person name="Brandl J."/>
            <person name="Frisvad J.C."/>
            <person name="Nielsen K.F."/>
            <person name="Lyhne E.K."/>
            <person name="Kogle M.E."/>
            <person name="Kuo A."/>
            <person name="Riley R."/>
            <person name="Clum A."/>
            <person name="Nolan M."/>
            <person name="Lipzen A."/>
            <person name="Salamov A."/>
            <person name="Henrissat B."/>
            <person name="Wiebenga A."/>
            <person name="De Vries R.P."/>
            <person name="Grigoriev I.V."/>
            <person name="Mortensen U.H."/>
            <person name="Andersen M.R."/>
            <person name="Baker S.E."/>
        </authorList>
    </citation>
    <scope>NUCLEOTIDE SEQUENCE [LARGE SCALE GENOMIC DNA]</scope>
    <source>
        <strain evidence="3 4">CBS 121591</strain>
    </source>
</reference>
<dbReference type="GeneID" id="37135203"/>
<proteinExistence type="predicted"/>
<feature type="transmembrane region" description="Helical" evidence="1">
    <location>
        <begin position="238"/>
        <end position="258"/>
    </location>
</feature>
<accession>A0A319C343</accession>
<feature type="transmembrane region" description="Helical" evidence="1">
    <location>
        <begin position="56"/>
        <end position="74"/>
    </location>
</feature>
<evidence type="ECO:0000313" key="4">
    <source>
        <dbReference type="Proteomes" id="UP000248340"/>
    </source>
</evidence>
<keyword evidence="1" id="KW-0812">Transmembrane</keyword>
<dbReference type="InterPro" id="IPR056119">
    <property type="entry name" value="DUF7702"/>
</dbReference>
<dbReference type="VEuPathDB" id="FungiDB:BO82DRAFT_313047"/>
<feature type="transmembrane region" description="Helical" evidence="1">
    <location>
        <begin position="94"/>
        <end position="113"/>
    </location>
</feature>
<feature type="transmembrane region" description="Helical" evidence="1">
    <location>
        <begin position="197"/>
        <end position="218"/>
    </location>
</feature>
<feature type="transmembrane region" description="Helical" evidence="1">
    <location>
        <begin position="17"/>
        <end position="36"/>
    </location>
</feature>
<dbReference type="Proteomes" id="UP000248340">
    <property type="component" value="Unassembled WGS sequence"/>
</dbReference>
<evidence type="ECO:0000256" key="1">
    <source>
        <dbReference type="SAM" id="Phobius"/>
    </source>
</evidence>
<keyword evidence="4" id="KW-1185">Reference proteome</keyword>
<evidence type="ECO:0000259" key="2">
    <source>
        <dbReference type="Pfam" id="PF24800"/>
    </source>
</evidence>
<gene>
    <name evidence="3" type="ORF">BO82DRAFT_313047</name>
</gene>
<dbReference type="OrthoDB" id="2560628at2759"/>
<dbReference type="EMBL" id="KZ821710">
    <property type="protein sequence ID" value="PYH80396.1"/>
    <property type="molecule type" value="Genomic_DNA"/>
</dbReference>
<keyword evidence="1" id="KW-0472">Membrane</keyword>
<name>A0A319C343_9EURO</name>
<feature type="transmembrane region" description="Helical" evidence="1">
    <location>
        <begin position="134"/>
        <end position="152"/>
    </location>
</feature>
<dbReference type="RefSeq" id="XP_025490596.1">
    <property type="nucleotide sequence ID" value="XM_025632462.1"/>
</dbReference>
<dbReference type="AlphaFoldDB" id="A0A319C343"/>
<dbReference type="PANTHER" id="PTHR42109">
    <property type="entry name" value="UNPLACED GENOMIC SCAFFOLD UM_SCAF_CONTIG_1.265, WHOLE GENOME SHOTGUN SEQUENCE"/>
    <property type="match status" value="1"/>
</dbReference>
<evidence type="ECO:0000313" key="3">
    <source>
        <dbReference type="EMBL" id="PYH80396.1"/>
    </source>
</evidence>
<keyword evidence="1" id="KW-1133">Transmembrane helix</keyword>
<feature type="domain" description="DUF7702" evidence="2">
    <location>
        <begin position="17"/>
        <end position="253"/>
    </location>
</feature>
<sequence>MADYNSGVAIISPEKRYIAIVEVVLFSIIQLVQFLMRYNQEWRYWHHRKQKHPARCFLYSWWGLLGILSQIRIADSAMVISNRHPNKSMLIAESVLQSIGLSPLLFEVSLVLLRSGQAGRTGPGNSRYPKHVRFLLHFFRFPVIISIVLVVVGDCIGIPGCMYAGGAVFAATFCFVCGLVSWLAVTYRSVLSPAGHSCVLIVLGALPFLVVRVVYFLLAGFGPRKFSPIDGSEGVMVGMGLVMEVLIIIILLLARAVAEPLWPAKGSPTDPEV</sequence>
<protein>
    <recommendedName>
        <fullName evidence="2">DUF7702 domain-containing protein</fullName>
    </recommendedName>
</protein>
<organism evidence="3 4">
    <name type="scientific">Aspergillus uvarum CBS 121591</name>
    <dbReference type="NCBI Taxonomy" id="1448315"/>
    <lineage>
        <taxon>Eukaryota</taxon>
        <taxon>Fungi</taxon>
        <taxon>Dikarya</taxon>
        <taxon>Ascomycota</taxon>
        <taxon>Pezizomycotina</taxon>
        <taxon>Eurotiomycetes</taxon>
        <taxon>Eurotiomycetidae</taxon>
        <taxon>Eurotiales</taxon>
        <taxon>Aspergillaceae</taxon>
        <taxon>Aspergillus</taxon>
        <taxon>Aspergillus subgen. Circumdati</taxon>
    </lineage>
</organism>